<dbReference type="Proteomes" id="UP000051936">
    <property type="component" value="Unassembled WGS sequence"/>
</dbReference>
<name>A0A0R3EA90_9BRAD</name>
<organism evidence="1 2">
    <name type="scientific">Bradyrhizobium manausense</name>
    <dbReference type="NCBI Taxonomy" id="989370"/>
    <lineage>
        <taxon>Bacteria</taxon>
        <taxon>Pseudomonadati</taxon>
        <taxon>Pseudomonadota</taxon>
        <taxon>Alphaproteobacteria</taxon>
        <taxon>Hyphomicrobiales</taxon>
        <taxon>Nitrobacteraceae</taxon>
        <taxon>Bradyrhizobium</taxon>
    </lineage>
</organism>
<evidence type="ECO:0000313" key="1">
    <source>
        <dbReference type="EMBL" id="KRQ17044.1"/>
    </source>
</evidence>
<dbReference type="STRING" id="989370.AOQ71_04095"/>
<comment type="caution">
    <text evidence="1">The sequence shown here is derived from an EMBL/GenBank/DDBJ whole genome shotgun (WGS) entry which is preliminary data.</text>
</comment>
<protein>
    <submittedName>
        <fullName evidence="1">Uncharacterized protein</fullName>
    </submittedName>
</protein>
<sequence>MYERPVVLVPYLQSCQFLLNQVIPRQGALTADYDLVIASQPYRARASAEFKARKVVAPLALALAPGGRLVGIHSCGNDPGLEIIQSVWPGEQPFANDQRDILRETKSRWGMRHTNTTSMH</sequence>
<accession>A0A0R3EA90</accession>
<dbReference type="AlphaFoldDB" id="A0A0R3EA90"/>
<proteinExistence type="predicted"/>
<keyword evidence="2" id="KW-1185">Reference proteome</keyword>
<evidence type="ECO:0000313" key="2">
    <source>
        <dbReference type="Proteomes" id="UP000051936"/>
    </source>
</evidence>
<gene>
    <name evidence="1" type="ORF">AOQ71_04095</name>
</gene>
<reference evidence="1 2" key="1">
    <citation type="submission" date="2015-09" db="EMBL/GenBank/DDBJ databases">
        <title>Draft Genome Sequence of Bradyrhizobium manausense Strain BR 3351T, a Novel Symbiotic Nitrogen-Fixing Alphaproteobacterium Isolated from Brazilian Amazon Rain Forest.</title>
        <authorList>
            <person name="De Araujo J.L."/>
            <person name="Zilli J.E."/>
        </authorList>
    </citation>
    <scope>NUCLEOTIDE SEQUENCE [LARGE SCALE GENOMIC DNA]</scope>
    <source>
        <strain evidence="1 2">BR3351</strain>
    </source>
</reference>
<dbReference type="EMBL" id="LJYG01000019">
    <property type="protein sequence ID" value="KRQ17044.1"/>
    <property type="molecule type" value="Genomic_DNA"/>
</dbReference>